<protein>
    <recommendedName>
        <fullName evidence="4">Carbohydrate kinase PfkB domain-containing protein</fullName>
    </recommendedName>
</protein>
<proteinExistence type="predicted"/>
<dbReference type="InterPro" id="IPR029056">
    <property type="entry name" value="Ribokinase-like"/>
</dbReference>
<reference evidence="2 3" key="1">
    <citation type="submission" date="2016-04" db="EMBL/GenBank/DDBJ databases">
        <authorList>
            <person name="Evans L.H."/>
            <person name="Alamgir A."/>
            <person name="Owens N."/>
            <person name="Weber N.D."/>
            <person name="Virtaneva K."/>
            <person name="Barbian K."/>
            <person name="Babar A."/>
            <person name="Rosenke K."/>
        </authorList>
    </citation>
    <scope>NUCLEOTIDE SEQUENCE [LARGE SCALE GENOMIC DNA]</scope>
    <source>
        <strain evidence="2 3">IFM 0406</strain>
    </source>
</reference>
<keyword evidence="3" id="KW-1185">Reference proteome</keyword>
<feature type="region of interest" description="Disordered" evidence="1">
    <location>
        <begin position="110"/>
        <end position="144"/>
    </location>
</feature>
<dbReference type="AlphaFoldDB" id="A0A164NUZ0"/>
<organism evidence="2 3">
    <name type="scientific">Nocardia terpenica</name>
    <dbReference type="NCBI Taxonomy" id="455432"/>
    <lineage>
        <taxon>Bacteria</taxon>
        <taxon>Bacillati</taxon>
        <taxon>Actinomycetota</taxon>
        <taxon>Actinomycetes</taxon>
        <taxon>Mycobacteriales</taxon>
        <taxon>Nocardiaceae</taxon>
        <taxon>Nocardia</taxon>
    </lineage>
</organism>
<accession>A0A164NUZ0</accession>
<gene>
    <name evidence="2" type="ORF">AWN90_22190</name>
</gene>
<dbReference type="STRING" id="455432.AWN90_22190"/>
<sequence length="237" mass="25693">MMSIATLTMNPAIEIASRTERLPPTDKMRCETPRFDPGEGGINVAPTVVALGYSATAVFPAPTNPHTGVEKPSIGEVVHGPQSAAPRAPQSGQRIERADPVRPLHVRIPHMQQRDRARRAAATTTGSPELPGSSGPRRCGGSSMTPWLRRWAKPSQADREIKLSVSPDITETTLTDLAATGRLTRPAHHGIARHAKEFVESLEGPCPKGCRLLIRLVASVRLFSRPCSRRRSAGRCR</sequence>
<comment type="caution">
    <text evidence="2">The sequence shown here is derived from an EMBL/GenBank/DDBJ whole genome shotgun (WGS) entry which is preliminary data.</text>
</comment>
<name>A0A164NUZ0_9NOCA</name>
<dbReference type="Gene3D" id="3.40.1190.20">
    <property type="match status" value="1"/>
</dbReference>
<dbReference type="EMBL" id="LWGR01000004">
    <property type="protein sequence ID" value="KZM74758.1"/>
    <property type="molecule type" value="Genomic_DNA"/>
</dbReference>
<evidence type="ECO:0008006" key="4">
    <source>
        <dbReference type="Google" id="ProtNLM"/>
    </source>
</evidence>
<dbReference type="Proteomes" id="UP000076512">
    <property type="component" value="Unassembled WGS sequence"/>
</dbReference>
<feature type="compositionally biased region" description="Low complexity" evidence="1">
    <location>
        <begin position="120"/>
        <end position="143"/>
    </location>
</feature>
<evidence type="ECO:0000313" key="2">
    <source>
        <dbReference type="EMBL" id="KZM74758.1"/>
    </source>
</evidence>
<evidence type="ECO:0000313" key="3">
    <source>
        <dbReference type="Proteomes" id="UP000076512"/>
    </source>
</evidence>
<evidence type="ECO:0000256" key="1">
    <source>
        <dbReference type="SAM" id="MobiDB-lite"/>
    </source>
</evidence>